<evidence type="ECO:0000313" key="12">
    <source>
        <dbReference type="Proteomes" id="UP000008130"/>
    </source>
</evidence>
<dbReference type="HOGENOM" id="CLU_005912_9_2_5"/>
<dbReference type="GO" id="GO:0005886">
    <property type="term" value="C:plasma membrane"/>
    <property type="evidence" value="ECO:0007669"/>
    <property type="project" value="UniProtKB-SubCell"/>
</dbReference>
<proteinExistence type="predicted"/>
<feature type="transmembrane region" description="Helical" evidence="9">
    <location>
        <begin position="298"/>
        <end position="322"/>
    </location>
</feature>
<dbReference type="NCBIfam" id="NF003714">
    <property type="entry name" value="PRK05326.1-1"/>
    <property type="match status" value="1"/>
</dbReference>
<accession>F2IX35</accession>
<dbReference type="EMBL" id="CP002568">
    <property type="protein sequence ID" value="ADZ69326.1"/>
    <property type="molecule type" value="Genomic_DNA"/>
</dbReference>
<evidence type="ECO:0000256" key="1">
    <source>
        <dbReference type="ARBA" id="ARBA00004651"/>
    </source>
</evidence>
<organism evidence="11 12">
    <name type="scientific">Polymorphum gilvum (strain LMG 25793 / CGMCC 1.9160 / SL003B-26A1)</name>
    <dbReference type="NCBI Taxonomy" id="991905"/>
    <lineage>
        <taxon>Bacteria</taxon>
        <taxon>Pseudomonadati</taxon>
        <taxon>Pseudomonadota</taxon>
        <taxon>Alphaproteobacteria</taxon>
        <taxon>Rhodobacterales</taxon>
        <taxon>Paracoccaceae</taxon>
        <taxon>Polymorphum</taxon>
    </lineage>
</organism>
<gene>
    <name evidence="11" type="primary">cvrA</name>
    <name evidence="11" type="ordered locus">SL003B_0897</name>
</gene>
<feature type="transmembrane region" description="Helical" evidence="9">
    <location>
        <begin position="117"/>
        <end position="140"/>
    </location>
</feature>
<dbReference type="AlphaFoldDB" id="F2IX35"/>
<name>F2IX35_POLGS</name>
<protein>
    <submittedName>
        <fullName evidence="11">Putative transmembrane cell volume regulation protein A</fullName>
    </submittedName>
</protein>
<comment type="subcellular location">
    <subcellularLocation>
        <location evidence="1">Cell membrane</location>
        <topology evidence="1">Multi-pass membrane protein</topology>
    </subcellularLocation>
</comment>
<feature type="transmembrane region" description="Helical" evidence="9">
    <location>
        <begin position="55"/>
        <end position="73"/>
    </location>
</feature>
<dbReference type="Pfam" id="PF03471">
    <property type="entry name" value="CorC_HlyC"/>
    <property type="match status" value="1"/>
</dbReference>
<dbReference type="InterPro" id="IPR005170">
    <property type="entry name" value="Transptr-assoc_dom"/>
</dbReference>
<evidence type="ECO:0000256" key="2">
    <source>
        <dbReference type="ARBA" id="ARBA00022448"/>
    </source>
</evidence>
<dbReference type="PANTHER" id="PTHR32507">
    <property type="entry name" value="NA(+)/H(+) ANTIPORTER 1"/>
    <property type="match status" value="1"/>
</dbReference>
<dbReference type="GO" id="GO:1902600">
    <property type="term" value="P:proton transmembrane transport"/>
    <property type="evidence" value="ECO:0007669"/>
    <property type="project" value="InterPro"/>
</dbReference>
<dbReference type="NCBIfam" id="NF003716">
    <property type="entry name" value="PRK05326.1-3"/>
    <property type="match status" value="1"/>
</dbReference>
<dbReference type="NCBIfam" id="NF003715">
    <property type="entry name" value="PRK05326.1-2"/>
    <property type="match status" value="1"/>
</dbReference>
<dbReference type="PANTHER" id="PTHR32507:SF7">
    <property type="entry name" value="K(+)_H(+) ANTIPORTER NHAP2"/>
    <property type="match status" value="1"/>
</dbReference>
<evidence type="ECO:0000256" key="4">
    <source>
        <dbReference type="ARBA" id="ARBA00022475"/>
    </source>
</evidence>
<feature type="transmembrane region" description="Helical" evidence="9">
    <location>
        <begin position="362"/>
        <end position="382"/>
    </location>
</feature>
<sequence length="599" mass="64400">MIFPVFLIGSGLVLASVMTSALAFRYGAPLLLVFLSIGLLAGEDGLGIRYDDANSAYLIGSLALAVILFDSGFDTKLRSFRQAAAPAVTLATLGVLLTAALVGVFAHFIFGLPRLEAFLLGAIVGSTDAAAVFFLLRVGGITLRDQVRSTLEVESGSNDPMAIFLTVVLLELILAGEAAAAKVWQDLAAGFAIQMGIGAVMGFAGGYALVAAAKRITLEGALYPIGVLSAAVCLFGFVGMVGGSGFLAVYVAGLVAGNSGITGYMGLRRFLEGLTWMAQIAMFLTLGLLATPSQFLDIALPAVALAVALTLFCRPMAVWLCLLPFGYQRNETAFIAWVGLRGAVSILLGIIPLAAGLPDGQLLFNIAYIIVLTSLLLQGWTIRPMARWLGLIVPVRIGPVERVGLELPGRADHELIVYRVVRESPVLLGERLPRWARPSLVVRDGRSMRYQYAGRLQEDDLVYMFVAPQYIHLLDRLFASPAKLTVDDADFFGKFVLDPRQPLIDLINAYGLRSIPDRHLDQSIADFMLQRLGGTAEVGDRVTCGEVDLIVRDVTGAGEIDRVGLSFAQEEGPSRLPLFLSGKEIRVWLRERLARGRKT</sequence>
<feature type="transmembrane region" description="Helical" evidence="9">
    <location>
        <begin position="222"/>
        <end position="241"/>
    </location>
</feature>
<dbReference type="InterPro" id="IPR006153">
    <property type="entry name" value="Cation/H_exchanger_TM"/>
</dbReference>
<keyword evidence="2" id="KW-0813">Transport</keyword>
<reference evidence="11 12" key="1">
    <citation type="journal article" date="2011" name="J. Bacteriol.">
        <title>Complete genome sequence of Polymorphum gilvum SL003B-26A1T, a crude oil-degrading bacterium from oil-polluted saline soil.</title>
        <authorList>
            <person name="Li S.G."/>
            <person name="Tang Y.Q."/>
            <person name="Nie Y."/>
            <person name="Cai M."/>
            <person name="Wu X.L."/>
        </authorList>
    </citation>
    <scope>NUCLEOTIDE SEQUENCE [LARGE SCALE GENOMIC DNA]</scope>
    <source>
        <strain evidence="12">LMG 25793 / CGMCC 1.9160 / SL003B-26A1</strain>
    </source>
</reference>
<keyword evidence="4" id="KW-1003">Cell membrane</keyword>
<dbReference type="STRING" id="991905.SL003B_0897"/>
<evidence type="ECO:0000313" key="11">
    <source>
        <dbReference type="EMBL" id="ADZ69326.1"/>
    </source>
</evidence>
<evidence type="ECO:0000256" key="5">
    <source>
        <dbReference type="ARBA" id="ARBA00022692"/>
    </source>
</evidence>
<evidence type="ECO:0000256" key="3">
    <source>
        <dbReference type="ARBA" id="ARBA00022449"/>
    </source>
</evidence>
<feature type="transmembrane region" description="Helical" evidence="9">
    <location>
        <begin position="334"/>
        <end position="356"/>
    </location>
</feature>
<feature type="transmembrane region" description="Helical" evidence="9">
    <location>
        <begin position="187"/>
        <end position="210"/>
    </location>
</feature>
<dbReference type="Pfam" id="PF00999">
    <property type="entry name" value="Na_H_Exchanger"/>
    <property type="match status" value="1"/>
</dbReference>
<dbReference type="GO" id="GO:0015297">
    <property type="term" value="F:antiporter activity"/>
    <property type="evidence" value="ECO:0007669"/>
    <property type="project" value="UniProtKB-KW"/>
</dbReference>
<dbReference type="KEGG" id="pgv:SL003B_0897"/>
<dbReference type="SMART" id="SM01091">
    <property type="entry name" value="CorC_HlyC"/>
    <property type="match status" value="1"/>
</dbReference>
<keyword evidence="7" id="KW-0406">Ion transport</keyword>
<feature type="transmembrane region" description="Helical" evidence="9">
    <location>
        <begin position="247"/>
        <end position="267"/>
    </location>
</feature>
<keyword evidence="12" id="KW-1185">Reference proteome</keyword>
<keyword evidence="8 9" id="KW-0472">Membrane</keyword>
<dbReference type="Gene3D" id="1.20.1530.20">
    <property type="match status" value="1"/>
</dbReference>
<keyword evidence="5 9" id="KW-0812">Transmembrane</keyword>
<feature type="transmembrane region" description="Helical" evidence="9">
    <location>
        <begin position="85"/>
        <end position="111"/>
    </location>
</feature>
<dbReference type="Proteomes" id="UP000008130">
    <property type="component" value="Chromosome"/>
</dbReference>
<dbReference type="PATRIC" id="fig|991905.3.peg.911"/>
<evidence type="ECO:0000259" key="10">
    <source>
        <dbReference type="SMART" id="SM01091"/>
    </source>
</evidence>
<dbReference type="InterPro" id="IPR038770">
    <property type="entry name" value="Na+/solute_symporter_sf"/>
</dbReference>
<evidence type="ECO:0000256" key="6">
    <source>
        <dbReference type="ARBA" id="ARBA00022989"/>
    </source>
</evidence>
<evidence type="ECO:0000256" key="7">
    <source>
        <dbReference type="ARBA" id="ARBA00023065"/>
    </source>
</evidence>
<keyword evidence="3" id="KW-0050">Antiport</keyword>
<evidence type="ECO:0000256" key="8">
    <source>
        <dbReference type="ARBA" id="ARBA00023136"/>
    </source>
</evidence>
<feature type="transmembrane region" description="Helical" evidence="9">
    <location>
        <begin position="161"/>
        <end position="181"/>
    </location>
</feature>
<feature type="domain" description="Transporter-associated" evidence="10">
    <location>
        <begin position="488"/>
        <end position="569"/>
    </location>
</feature>
<dbReference type="eggNOG" id="COG3263">
    <property type="taxonomic scope" value="Bacteria"/>
</dbReference>
<feature type="transmembrane region" description="Helical" evidence="9">
    <location>
        <begin position="274"/>
        <end position="292"/>
    </location>
</feature>
<evidence type="ECO:0000256" key="9">
    <source>
        <dbReference type="SAM" id="Phobius"/>
    </source>
</evidence>
<keyword evidence="6 9" id="KW-1133">Transmembrane helix</keyword>